<accession>A0A3S5D3G2</accession>
<dbReference type="SUPFAM" id="SSF51735">
    <property type="entry name" value="NAD(P)-binding Rossmann-fold domains"/>
    <property type="match status" value="1"/>
</dbReference>
<gene>
    <name evidence="3" type="primary">fabG_4</name>
    <name evidence="3" type="ORF">DEVEQU_02185</name>
</gene>
<dbReference type="FunFam" id="3.40.50.720:FF:000084">
    <property type="entry name" value="Short-chain dehydrogenase reductase"/>
    <property type="match status" value="1"/>
</dbReference>
<dbReference type="Proteomes" id="UP000268844">
    <property type="component" value="Unassembled WGS sequence"/>
</dbReference>
<comment type="similarity">
    <text evidence="1">Belongs to the short-chain dehydrogenases/reductases (SDR) family.</text>
</comment>
<dbReference type="PANTHER" id="PTHR24321:SF8">
    <property type="entry name" value="ESTRADIOL 17-BETA-DEHYDROGENASE 8-RELATED"/>
    <property type="match status" value="1"/>
</dbReference>
<evidence type="ECO:0000256" key="1">
    <source>
        <dbReference type="ARBA" id="ARBA00006484"/>
    </source>
</evidence>
<dbReference type="RefSeq" id="WP_126150588.1">
    <property type="nucleotide sequence ID" value="NZ_JBHTMH010000001.1"/>
</dbReference>
<dbReference type="InterPro" id="IPR020904">
    <property type="entry name" value="Sc_DH/Rdtase_CS"/>
</dbReference>
<dbReference type="InterPro" id="IPR036291">
    <property type="entry name" value="NAD(P)-bd_dom_sf"/>
</dbReference>
<dbReference type="PROSITE" id="PS00061">
    <property type="entry name" value="ADH_SHORT"/>
    <property type="match status" value="1"/>
</dbReference>
<dbReference type="PANTHER" id="PTHR24321">
    <property type="entry name" value="DEHYDROGENASES, SHORT CHAIN"/>
    <property type="match status" value="1"/>
</dbReference>
<dbReference type="CDD" id="cd05233">
    <property type="entry name" value="SDR_c"/>
    <property type="match status" value="1"/>
</dbReference>
<evidence type="ECO:0000313" key="4">
    <source>
        <dbReference type="Proteomes" id="UP000268844"/>
    </source>
</evidence>
<dbReference type="InterPro" id="IPR002347">
    <property type="entry name" value="SDR_fam"/>
</dbReference>
<dbReference type="EC" id="1.1.1.100" evidence="3"/>
<name>A0A3S5D3G2_9HYPH</name>
<dbReference type="GO" id="GO:0004316">
    <property type="term" value="F:3-oxoacyl-[acyl-carrier-protein] reductase (NADPH) activity"/>
    <property type="evidence" value="ECO:0007669"/>
    <property type="project" value="UniProtKB-EC"/>
</dbReference>
<dbReference type="Gene3D" id="3.40.50.720">
    <property type="entry name" value="NAD(P)-binding Rossmann-like Domain"/>
    <property type="match status" value="1"/>
</dbReference>
<dbReference type="AlphaFoldDB" id="A0A3S5D3G2"/>
<keyword evidence="2 3" id="KW-0560">Oxidoreductase</keyword>
<sequence length="266" mass="27494">MSEFEGKVAIVTGGAASIGLDITKGLVEAGVKVVVGARSREAGEAVARQFGDKVRYVAADIRKDEDLDALVAAAAEWGRLDIVVNNAAVYDDNGAQSSRESWLNTLNTNVVSSALLSEKARPHLAKQGGSIVNISSISAYAAQSGRWTYPVSKAAILHLTHSQALDYAKDGIRSNSIILGWTWSDPIAGLSGNDQEKADSVGANFHILGRVGRGPEAAAAVLFLSSKAASFTTGSELKVDGGYTALGPEGPGQAIALLTGGSASVR</sequence>
<dbReference type="OrthoDB" id="5457012at2"/>
<proteinExistence type="inferred from homology"/>
<dbReference type="EMBL" id="UZWD01000026">
    <property type="protein sequence ID" value="VDS05044.1"/>
    <property type="molecule type" value="Genomic_DNA"/>
</dbReference>
<reference evidence="3 4" key="1">
    <citation type="submission" date="2018-12" db="EMBL/GenBank/DDBJ databases">
        <authorList>
            <person name="Criscuolo A."/>
        </authorList>
    </citation>
    <scope>NUCLEOTIDE SEQUENCE [LARGE SCALE GENOMIC DNA]</scope>
    <source>
        <strain evidence="3">ACIP1116281</strain>
    </source>
</reference>
<dbReference type="PRINTS" id="PR00080">
    <property type="entry name" value="SDRFAMILY"/>
</dbReference>
<keyword evidence="4" id="KW-1185">Reference proteome</keyword>
<dbReference type="PRINTS" id="PR00081">
    <property type="entry name" value="GDHRDH"/>
</dbReference>
<organism evidence="3 4">
    <name type="scientific">Devosia equisanguinis</name>
    <dbReference type="NCBI Taxonomy" id="2490941"/>
    <lineage>
        <taxon>Bacteria</taxon>
        <taxon>Pseudomonadati</taxon>
        <taxon>Pseudomonadota</taxon>
        <taxon>Alphaproteobacteria</taxon>
        <taxon>Hyphomicrobiales</taxon>
        <taxon>Devosiaceae</taxon>
        <taxon>Devosia</taxon>
    </lineage>
</organism>
<dbReference type="NCBIfam" id="NF006121">
    <property type="entry name" value="PRK08265.1"/>
    <property type="match status" value="1"/>
</dbReference>
<evidence type="ECO:0000313" key="3">
    <source>
        <dbReference type="EMBL" id="VDS05044.1"/>
    </source>
</evidence>
<evidence type="ECO:0000256" key="2">
    <source>
        <dbReference type="ARBA" id="ARBA00023002"/>
    </source>
</evidence>
<dbReference type="Pfam" id="PF13561">
    <property type="entry name" value="adh_short_C2"/>
    <property type="match status" value="1"/>
</dbReference>
<protein>
    <submittedName>
        <fullName evidence="3">3-oxoacyl-[acyl-carrier-protein] reductase FabG</fullName>
        <ecNumber evidence="3">1.1.1.100</ecNumber>
    </submittedName>
</protein>